<evidence type="ECO:0000256" key="1">
    <source>
        <dbReference type="ARBA" id="ARBA00022737"/>
    </source>
</evidence>
<dbReference type="InterPro" id="IPR022041">
    <property type="entry name" value="Methyltransf_FA"/>
</dbReference>
<keyword evidence="2" id="KW-1015">Disulfide bond</keyword>
<dbReference type="InterPro" id="IPR035914">
    <property type="entry name" value="Sperma_CUB_dom_sf"/>
</dbReference>
<feature type="non-terminal residue" evidence="5">
    <location>
        <position position="465"/>
    </location>
</feature>
<proteinExistence type="predicted"/>
<dbReference type="Pfam" id="PF12248">
    <property type="entry name" value="Methyltransf_FA"/>
    <property type="match status" value="1"/>
</dbReference>
<dbReference type="Gene3D" id="2.60.120.290">
    <property type="entry name" value="Spermadhesin, CUB domain"/>
    <property type="match status" value="3"/>
</dbReference>
<name>A0ABD0JQ24_9CAEN</name>
<feature type="non-terminal residue" evidence="5">
    <location>
        <position position="1"/>
    </location>
</feature>
<evidence type="ECO:0000313" key="5">
    <source>
        <dbReference type="EMBL" id="KAK7476981.1"/>
    </source>
</evidence>
<accession>A0ABD0JQ24</accession>
<dbReference type="CDD" id="cd00041">
    <property type="entry name" value="CUB"/>
    <property type="match status" value="3"/>
</dbReference>
<keyword evidence="1" id="KW-0677">Repeat</keyword>
<feature type="domain" description="CUB" evidence="4">
    <location>
        <begin position="389"/>
        <end position="465"/>
    </location>
</feature>
<organism evidence="5 6">
    <name type="scientific">Batillaria attramentaria</name>
    <dbReference type="NCBI Taxonomy" id="370345"/>
    <lineage>
        <taxon>Eukaryota</taxon>
        <taxon>Metazoa</taxon>
        <taxon>Spiralia</taxon>
        <taxon>Lophotrochozoa</taxon>
        <taxon>Mollusca</taxon>
        <taxon>Gastropoda</taxon>
        <taxon>Caenogastropoda</taxon>
        <taxon>Sorbeoconcha</taxon>
        <taxon>Cerithioidea</taxon>
        <taxon>Batillariidae</taxon>
        <taxon>Batillaria</taxon>
    </lineage>
</organism>
<dbReference type="PANTHER" id="PTHR24251:SF30">
    <property type="entry name" value="MEMBRANE FRIZZLED-RELATED PROTEIN"/>
    <property type="match status" value="1"/>
</dbReference>
<evidence type="ECO:0000256" key="2">
    <source>
        <dbReference type="ARBA" id="ARBA00023157"/>
    </source>
</evidence>
<protein>
    <recommendedName>
        <fullName evidence="4">CUB domain-containing protein</fullName>
    </recommendedName>
</protein>
<evidence type="ECO:0000313" key="6">
    <source>
        <dbReference type="Proteomes" id="UP001519460"/>
    </source>
</evidence>
<sequence length="465" mass="50771">CSSEGIIIKGEPNIIESVNYPGNYGDTNCDATIEVSSDCKAAITFLVFNIEDTPTQGGVCQFDYFEIFDGAGQNLGRWCGIDTPPDVTSTTNTLRIYHLSDDFYNDGVTGFRIQFSETNCLHTGPLTLVSPPRQEYTEVVHALERTSTDDVSFSVKACSDASFILTSLSDLNDANNVITEVVIGDQGNSQSEIRDEIGGTAAETHSGDLLSCTDFRPFWVAWNDTAVAFGQGETVGENTLLTLSDAREVNHFFISTTDDVIGIWSFDGLLGHLTEREGVFSNPSYNSGDYAQGEFHQWVIETDLGPNERLALTFLHFELVDADENGDCVDFVDVKDSELSEQSKKCGVQSPYTVERESNPGILQVTFSASEDTQAAAGFLAEYHVKYICGQNFTADSGRITSPLYADPYPPYAACEWNIEVTSGYRVALTFVDFKVEKEGQDGTCGYDTVAIYSGATQDPNSLVA</sequence>
<reference evidence="5 6" key="1">
    <citation type="journal article" date="2023" name="Sci. Data">
        <title>Genome assembly of the Korean intertidal mud-creeper Batillaria attramentaria.</title>
        <authorList>
            <person name="Patra A.K."/>
            <person name="Ho P.T."/>
            <person name="Jun S."/>
            <person name="Lee S.J."/>
            <person name="Kim Y."/>
            <person name="Won Y.J."/>
        </authorList>
    </citation>
    <scope>NUCLEOTIDE SEQUENCE [LARGE SCALE GENOMIC DNA]</scope>
    <source>
        <strain evidence="5">Wonlab-2016</strain>
    </source>
</reference>
<dbReference type="SMART" id="SM00042">
    <property type="entry name" value="CUB"/>
    <property type="match status" value="3"/>
</dbReference>
<feature type="domain" description="CUB" evidence="4">
    <location>
        <begin position="1"/>
        <end position="118"/>
    </location>
</feature>
<gene>
    <name evidence="5" type="ORF">BaRGS_00031757</name>
</gene>
<comment type="caution">
    <text evidence="3">Lacks conserved residue(s) required for the propagation of feature annotation.</text>
</comment>
<dbReference type="EMBL" id="JACVVK020000360">
    <property type="protein sequence ID" value="KAK7476981.1"/>
    <property type="molecule type" value="Genomic_DNA"/>
</dbReference>
<dbReference type="Proteomes" id="UP001519460">
    <property type="component" value="Unassembled WGS sequence"/>
</dbReference>
<feature type="domain" description="CUB" evidence="4">
    <location>
        <begin position="269"/>
        <end position="386"/>
    </location>
</feature>
<dbReference type="PANTHER" id="PTHR24251">
    <property type="entry name" value="OVOCHYMASE-RELATED"/>
    <property type="match status" value="1"/>
</dbReference>
<dbReference type="InterPro" id="IPR000859">
    <property type="entry name" value="CUB_dom"/>
</dbReference>
<dbReference type="Pfam" id="PF00431">
    <property type="entry name" value="CUB"/>
    <property type="match status" value="3"/>
</dbReference>
<dbReference type="AlphaFoldDB" id="A0ABD0JQ24"/>
<evidence type="ECO:0000259" key="4">
    <source>
        <dbReference type="PROSITE" id="PS01180"/>
    </source>
</evidence>
<keyword evidence="6" id="KW-1185">Reference proteome</keyword>
<dbReference type="PROSITE" id="PS01180">
    <property type="entry name" value="CUB"/>
    <property type="match status" value="3"/>
</dbReference>
<dbReference type="SUPFAM" id="SSF49854">
    <property type="entry name" value="Spermadhesin, CUB domain"/>
    <property type="match status" value="3"/>
</dbReference>
<evidence type="ECO:0000256" key="3">
    <source>
        <dbReference type="PROSITE-ProRule" id="PRU00059"/>
    </source>
</evidence>
<comment type="caution">
    <text evidence="5">The sequence shown here is derived from an EMBL/GenBank/DDBJ whole genome shotgun (WGS) entry which is preliminary data.</text>
</comment>